<feature type="region of interest" description="Disordered" evidence="11">
    <location>
        <begin position="1"/>
        <end position="20"/>
    </location>
</feature>
<dbReference type="FunFam" id="3.40.50.10860:FF:000004">
    <property type="entry name" value="Quinate/shikimate dehydrogenase"/>
    <property type="match status" value="1"/>
</dbReference>
<comment type="catalytic activity">
    <reaction evidence="7">
        <text>L-quinate + NAD(+) = 3-dehydroquinate + NADH + H(+)</text>
        <dbReference type="Rhea" id="RHEA:22364"/>
        <dbReference type="ChEBI" id="CHEBI:15378"/>
        <dbReference type="ChEBI" id="CHEBI:29751"/>
        <dbReference type="ChEBI" id="CHEBI:32364"/>
        <dbReference type="ChEBI" id="CHEBI:57540"/>
        <dbReference type="ChEBI" id="CHEBI:57945"/>
        <dbReference type="EC" id="1.1.1.24"/>
    </reaction>
</comment>
<evidence type="ECO:0000256" key="6">
    <source>
        <dbReference type="ARBA" id="ARBA00049442"/>
    </source>
</evidence>
<feature type="binding site" evidence="10">
    <location>
        <position position="247"/>
    </location>
    <ligand>
        <name>NADP(+)</name>
        <dbReference type="ChEBI" id="CHEBI:58349"/>
    </ligand>
</feature>
<comment type="similarity">
    <text evidence="10">Belongs to the shikimate dehydrogenase family.</text>
</comment>
<comment type="caution">
    <text evidence="15">The sequence shown here is derived from an EMBL/GenBank/DDBJ whole genome shotgun (WGS) entry which is preliminary data.</text>
</comment>
<keyword evidence="4 10" id="KW-0560">Oxidoreductase</keyword>
<feature type="binding site" evidence="10">
    <location>
        <position position="224"/>
    </location>
    <ligand>
        <name>NADP(+)</name>
        <dbReference type="ChEBI" id="CHEBI:58349"/>
    </ligand>
</feature>
<evidence type="ECO:0000256" key="7">
    <source>
        <dbReference type="ARBA" id="ARBA00051639"/>
    </source>
</evidence>
<feature type="binding site" evidence="10">
    <location>
        <position position="107"/>
    </location>
    <ligand>
        <name>shikimate</name>
        <dbReference type="ChEBI" id="CHEBI:36208"/>
    </ligand>
</feature>
<keyword evidence="2 10" id="KW-0028">Amino-acid biosynthesis</keyword>
<dbReference type="Gene3D" id="3.40.50.720">
    <property type="entry name" value="NAD(P)-binding Rossmann-like Domain"/>
    <property type="match status" value="1"/>
</dbReference>
<dbReference type="SUPFAM" id="SSF53223">
    <property type="entry name" value="Aminoacid dehydrogenase-like, N-terminal domain"/>
    <property type="match status" value="1"/>
</dbReference>
<dbReference type="GO" id="GO:0008652">
    <property type="term" value="P:amino acid biosynthetic process"/>
    <property type="evidence" value="ECO:0007669"/>
    <property type="project" value="UniProtKB-KW"/>
</dbReference>
<dbReference type="GO" id="GO:0050661">
    <property type="term" value="F:NADP binding"/>
    <property type="evidence" value="ECO:0007669"/>
    <property type="project" value="InterPro"/>
</dbReference>
<feature type="domain" description="Quinate/shikimate 5-dehydrogenase/glutamyl-tRNA reductase" evidence="12">
    <location>
        <begin position="117"/>
        <end position="198"/>
    </location>
</feature>
<dbReference type="InterPro" id="IPR013708">
    <property type="entry name" value="Shikimate_DH-bd_N"/>
</dbReference>
<keyword evidence="5 10" id="KW-0057">Aromatic amino acid biosynthesis</keyword>
<sequence>MKVNSLTEKTGLLGHPVGHSKSPDMHNEAFALTGFNMVYLAYDVSPEKLPQAVEGMRALGFRGWNVTIPHKVAIMELLDELDDSAKEIGAVNTVVNKESRLIGYNTDGTGYLRSLQEETAMQLTGKRVVLVGAGGAARAVGYALATAGVREITVTNRTTAKAEALASRLSRWVPTRVITAEELQTALQDAALLVQTTSVGMHPDADVSPVNPDWLHSGLVVSDLIYHPRKTKLLQEAEKQGACIHGGAGMLVHQAALAFELWTGHPAPVKKMREVLERSLAPV</sequence>
<feature type="binding site" evidence="10">
    <location>
        <position position="226"/>
    </location>
    <ligand>
        <name>shikimate</name>
        <dbReference type="ChEBI" id="CHEBI:36208"/>
    </ligand>
</feature>
<name>A0A8J2VEX8_9BACL</name>
<dbReference type="InterPro" id="IPR036291">
    <property type="entry name" value="NAD(P)-bd_dom_sf"/>
</dbReference>
<dbReference type="InterPro" id="IPR022893">
    <property type="entry name" value="Shikimate_DH_fam"/>
</dbReference>
<evidence type="ECO:0000256" key="11">
    <source>
        <dbReference type="SAM" id="MobiDB-lite"/>
    </source>
</evidence>
<feature type="domain" description="SDH C-terminal" evidence="14">
    <location>
        <begin position="247"/>
        <end position="277"/>
    </location>
</feature>
<dbReference type="InterPro" id="IPR041121">
    <property type="entry name" value="SDH_C"/>
</dbReference>
<feature type="active site" description="Proton acceptor" evidence="10">
    <location>
        <position position="71"/>
    </location>
</feature>
<dbReference type="UniPathway" id="UPA00053">
    <property type="reaction ID" value="UER00087"/>
</dbReference>
<dbReference type="CDD" id="cd01065">
    <property type="entry name" value="NAD_bind_Shikimate_DH"/>
    <property type="match status" value="1"/>
</dbReference>
<dbReference type="PANTHER" id="PTHR21089">
    <property type="entry name" value="SHIKIMATE DEHYDROGENASE"/>
    <property type="match status" value="1"/>
</dbReference>
<evidence type="ECO:0000259" key="13">
    <source>
        <dbReference type="Pfam" id="PF08501"/>
    </source>
</evidence>
<keyword evidence="3 10" id="KW-0521">NADP</keyword>
<dbReference type="GO" id="GO:0019632">
    <property type="term" value="P:shikimate metabolic process"/>
    <property type="evidence" value="ECO:0007669"/>
    <property type="project" value="InterPro"/>
</dbReference>
<feature type="binding site" evidence="10">
    <location>
        <position position="67"/>
    </location>
    <ligand>
        <name>shikimate</name>
        <dbReference type="ChEBI" id="CHEBI:36208"/>
    </ligand>
</feature>
<evidence type="ECO:0000256" key="3">
    <source>
        <dbReference type="ARBA" id="ARBA00022857"/>
    </source>
</evidence>
<dbReference type="InterPro" id="IPR011342">
    <property type="entry name" value="Shikimate_DH"/>
</dbReference>
<comment type="catalytic activity">
    <reaction evidence="8">
        <text>shikimate + NAD(+) = 3-dehydroshikimate + NADH + H(+)</text>
        <dbReference type="Rhea" id="RHEA:17741"/>
        <dbReference type="ChEBI" id="CHEBI:15378"/>
        <dbReference type="ChEBI" id="CHEBI:16630"/>
        <dbReference type="ChEBI" id="CHEBI:36208"/>
        <dbReference type="ChEBI" id="CHEBI:57540"/>
        <dbReference type="ChEBI" id="CHEBI:57945"/>
    </reaction>
</comment>
<comment type="subunit">
    <text evidence="10">Homodimer.</text>
</comment>
<dbReference type="InterPro" id="IPR046346">
    <property type="entry name" value="Aminoacid_DH-like_N_sf"/>
</dbReference>
<comment type="pathway">
    <text evidence="9">Aromatic compound metabolism; 3,4-dihydroxybenzoate biosynthesis; 3-dehydroquinate from D-quinate (NAD(+) route).</text>
</comment>
<accession>A0A8J2VEX8</accession>
<evidence type="ECO:0000256" key="4">
    <source>
        <dbReference type="ARBA" id="ARBA00023002"/>
    </source>
</evidence>
<feature type="binding site" evidence="10">
    <location>
        <position position="83"/>
    </location>
    <ligand>
        <name>NADP(+)</name>
        <dbReference type="ChEBI" id="CHEBI:58349"/>
    </ligand>
</feature>
<evidence type="ECO:0000259" key="14">
    <source>
        <dbReference type="Pfam" id="PF18317"/>
    </source>
</evidence>
<feature type="binding site" evidence="10">
    <location>
        <position position="254"/>
    </location>
    <ligand>
        <name>shikimate</name>
        <dbReference type="ChEBI" id="CHEBI:36208"/>
    </ligand>
</feature>
<dbReference type="AlphaFoldDB" id="A0A8J2VEX8"/>
<evidence type="ECO:0000256" key="8">
    <source>
        <dbReference type="ARBA" id="ARBA00052329"/>
    </source>
</evidence>
<evidence type="ECO:0000256" key="1">
    <source>
        <dbReference type="ARBA" id="ARBA00004871"/>
    </source>
</evidence>
<evidence type="ECO:0000313" key="16">
    <source>
        <dbReference type="Proteomes" id="UP000625210"/>
    </source>
</evidence>
<dbReference type="EMBL" id="BMHQ01000004">
    <property type="protein sequence ID" value="GGE14186.1"/>
    <property type="molecule type" value="Genomic_DNA"/>
</dbReference>
<evidence type="ECO:0000256" key="5">
    <source>
        <dbReference type="ARBA" id="ARBA00023141"/>
    </source>
</evidence>
<dbReference type="GO" id="GO:0009423">
    <property type="term" value="P:chorismate biosynthetic process"/>
    <property type="evidence" value="ECO:0007669"/>
    <property type="project" value="UniProtKB-UniRule"/>
</dbReference>
<feature type="binding site" evidence="10">
    <location>
        <begin position="20"/>
        <end position="22"/>
    </location>
    <ligand>
        <name>shikimate</name>
        <dbReference type="ChEBI" id="CHEBI:36208"/>
    </ligand>
</feature>
<dbReference type="NCBIfam" id="TIGR00507">
    <property type="entry name" value="aroE"/>
    <property type="match status" value="1"/>
</dbReference>
<feature type="binding site" evidence="10">
    <location>
        <begin position="132"/>
        <end position="136"/>
    </location>
    <ligand>
        <name>NADP(+)</name>
        <dbReference type="ChEBI" id="CHEBI:58349"/>
    </ligand>
</feature>
<reference evidence="15" key="1">
    <citation type="journal article" date="2014" name="Int. J. Syst. Evol. Microbiol.">
        <title>Complete genome sequence of Corynebacterium casei LMG S-19264T (=DSM 44701T), isolated from a smear-ripened cheese.</title>
        <authorList>
            <consortium name="US DOE Joint Genome Institute (JGI-PGF)"/>
            <person name="Walter F."/>
            <person name="Albersmeier A."/>
            <person name="Kalinowski J."/>
            <person name="Ruckert C."/>
        </authorList>
    </citation>
    <scope>NUCLEOTIDE SEQUENCE</scope>
    <source>
        <strain evidence="15">CGMCC 1.15179</strain>
    </source>
</reference>
<evidence type="ECO:0000256" key="2">
    <source>
        <dbReference type="ARBA" id="ARBA00022605"/>
    </source>
</evidence>
<gene>
    <name evidence="10 15" type="primary">aroE</name>
    <name evidence="15" type="ORF">GCM10011571_14540</name>
</gene>
<dbReference type="HAMAP" id="MF_00222">
    <property type="entry name" value="Shikimate_DH_AroE"/>
    <property type="match status" value="1"/>
</dbReference>
<dbReference type="Gene3D" id="3.40.50.10860">
    <property type="entry name" value="Leucine Dehydrogenase, chain A, domain 1"/>
    <property type="match status" value="1"/>
</dbReference>
<dbReference type="FunFam" id="3.40.50.720:FF:000086">
    <property type="entry name" value="Quinate/shikimate dehydrogenase"/>
    <property type="match status" value="1"/>
</dbReference>
<organism evidence="15 16">
    <name type="scientific">Marinithermofilum abyssi</name>
    <dbReference type="NCBI Taxonomy" id="1571185"/>
    <lineage>
        <taxon>Bacteria</taxon>
        <taxon>Bacillati</taxon>
        <taxon>Bacillota</taxon>
        <taxon>Bacilli</taxon>
        <taxon>Bacillales</taxon>
        <taxon>Thermoactinomycetaceae</taxon>
        <taxon>Marinithermofilum</taxon>
    </lineage>
</organism>
<keyword evidence="16" id="KW-1185">Reference proteome</keyword>
<dbReference type="RefSeq" id="WP_188647227.1">
    <property type="nucleotide sequence ID" value="NZ_BMHQ01000004.1"/>
</dbReference>
<dbReference type="GO" id="GO:0004764">
    <property type="term" value="F:shikimate 3-dehydrogenase (NADP+) activity"/>
    <property type="evidence" value="ECO:0007669"/>
    <property type="project" value="UniProtKB-UniRule"/>
</dbReference>
<feature type="domain" description="Shikimate dehydrogenase substrate binding N-terminal" evidence="13">
    <location>
        <begin position="12"/>
        <end position="94"/>
    </location>
</feature>
<dbReference type="Pfam" id="PF01488">
    <property type="entry name" value="Shikimate_DH"/>
    <property type="match status" value="1"/>
</dbReference>
<dbReference type="Pfam" id="PF08501">
    <property type="entry name" value="Shikimate_dh_N"/>
    <property type="match status" value="1"/>
</dbReference>
<dbReference type="GO" id="GO:0030266">
    <property type="term" value="F:quinate 3-dehydrogenase (NAD+) activity"/>
    <property type="evidence" value="ECO:0007669"/>
    <property type="project" value="UniProtKB-EC"/>
</dbReference>
<dbReference type="Proteomes" id="UP000625210">
    <property type="component" value="Unassembled WGS sequence"/>
</dbReference>
<dbReference type="NCBIfam" id="NF001319">
    <property type="entry name" value="PRK00258.3-3"/>
    <property type="match status" value="1"/>
</dbReference>
<dbReference type="PANTHER" id="PTHR21089:SF1">
    <property type="entry name" value="BIFUNCTIONAL 3-DEHYDROQUINATE DEHYDRATASE_SHIKIMATE DEHYDROGENASE, CHLOROPLASTIC"/>
    <property type="match status" value="1"/>
</dbReference>
<dbReference type="SUPFAM" id="SSF51735">
    <property type="entry name" value="NAD(P)-binding Rossmann-fold domains"/>
    <property type="match status" value="1"/>
</dbReference>
<evidence type="ECO:0000256" key="9">
    <source>
        <dbReference type="ARBA" id="ARBA00060613"/>
    </source>
</evidence>
<evidence type="ECO:0000313" key="15">
    <source>
        <dbReference type="EMBL" id="GGE14186.1"/>
    </source>
</evidence>
<dbReference type="GO" id="GO:0009073">
    <property type="term" value="P:aromatic amino acid family biosynthetic process"/>
    <property type="evidence" value="ECO:0007669"/>
    <property type="project" value="UniProtKB-KW"/>
</dbReference>
<dbReference type="Pfam" id="PF18317">
    <property type="entry name" value="SDH_C"/>
    <property type="match status" value="1"/>
</dbReference>
<comment type="catalytic activity">
    <reaction evidence="6 10">
        <text>shikimate + NADP(+) = 3-dehydroshikimate + NADPH + H(+)</text>
        <dbReference type="Rhea" id="RHEA:17737"/>
        <dbReference type="ChEBI" id="CHEBI:15378"/>
        <dbReference type="ChEBI" id="CHEBI:16630"/>
        <dbReference type="ChEBI" id="CHEBI:36208"/>
        <dbReference type="ChEBI" id="CHEBI:57783"/>
        <dbReference type="ChEBI" id="CHEBI:58349"/>
        <dbReference type="EC" id="1.1.1.25"/>
    </reaction>
</comment>
<proteinExistence type="inferred from homology"/>
<reference evidence="15" key="2">
    <citation type="submission" date="2020-09" db="EMBL/GenBank/DDBJ databases">
        <authorList>
            <person name="Sun Q."/>
            <person name="Zhou Y."/>
        </authorList>
    </citation>
    <scope>NUCLEOTIDE SEQUENCE</scope>
    <source>
        <strain evidence="15">CGMCC 1.15179</strain>
    </source>
</reference>
<comment type="function">
    <text evidence="10">Involved in the biosynthesis of the chorismate, which leads to the biosynthesis of aromatic amino acids. Catalyzes the reversible NADPH linked reduction of 3-dehydroshikimate (DHSA) to yield shikimate (SA).</text>
</comment>
<feature type="binding site" evidence="10">
    <location>
        <position position="92"/>
    </location>
    <ligand>
        <name>shikimate</name>
        <dbReference type="ChEBI" id="CHEBI:36208"/>
    </ligand>
</feature>
<comment type="pathway">
    <text evidence="1 10">Metabolic intermediate biosynthesis; chorismate biosynthesis; chorismate from D-erythrose 4-phosphate and phosphoenolpyruvate: step 4/7.</text>
</comment>
<evidence type="ECO:0000259" key="12">
    <source>
        <dbReference type="Pfam" id="PF01488"/>
    </source>
</evidence>
<dbReference type="InterPro" id="IPR006151">
    <property type="entry name" value="Shikm_DH/Glu-tRNA_Rdtase"/>
</dbReference>
<dbReference type="GO" id="GO:0005829">
    <property type="term" value="C:cytosol"/>
    <property type="evidence" value="ECO:0007669"/>
    <property type="project" value="TreeGrafter"/>
</dbReference>
<evidence type="ECO:0000256" key="10">
    <source>
        <dbReference type="HAMAP-Rule" id="MF_00222"/>
    </source>
</evidence>
<protein>
    <recommendedName>
        <fullName evidence="10">Shikimate dehydrogenase (NADP(+))</fullName>
        <shortName evidence="10">SDH</shortName>
        <ecNumber evidence="10">1.1.1.25</ecNumber>
    </recommendedName>
</protein>
<dbReference type="EC" id="1.1.1.25" evidence="10"/>
<feature type="binding site" evidence="10">
    <location>
        <begin position="156"/>
        <end position="161"/>
    </location>
    <ligand>
        <name>NADP(+)</name>
        <dbReference type="ChEBI" id="CHEBI:58349"/>
    </ligand>
</feature>